<evidence type="ECO:0000313" key="4">
    <source>
        <dbReference type="EMBL" id="KAK3265762.1"/>
    </source>
</evidence>
<evidence type="ECO:0000256" key="3">
    <source>
        <dbReference type="SAM" id="SignalP"/>
    </source>
</evidence>
<evidence type="ECO:0000256" key="1">
    <source>
        <dbReference type="SAM" id="MobiDB-lite"/>
    </source>
</evidence>
<keyword evidence="2" id="KW-0812">Transmembrane</keyword>
<sequence>MQPPTTIIFVVCVLLLPCPAFSKDRIWTVLIMIGILTPVTIMLSNLFILHANANIPKNWEIRQVPKRSVAGLGTTTAVLQTVLLTMYAIFFKFEKMSKAIAVTFVAIFKVIIKTIIQMSAHVHAILASSLCCWCTLGAASKNTSRNRFRDSQGVPSPTDLSGLGFLLQLNMQRVAYCLIAMLWLIIAWMLLTYAMIMGDMMSTEAQNQFFAMWAISFGLGLFGAETIQIILIQTFANIVGERIHMLFADIDPSMLWFEKFVISKMLSDDAEVDNERENDDDAGDQDMGDDADAFGGNSNVMQDAN</sequence>
<comment type="caution">
    <text evidence="4">The sequence shown here is derived from an EMBL/GenBank/DDBJ whole genome shotgun (WGS) entry which is preliminary data.</text>
</comment>
<feature type="transmembrane region" description="Helical" evidence="2">
    <location>
        <begin position="208"/>
        <end position="232"/>
    </location>
</feature>
<evidence type="ECO:0000313" key="5">
    <source>
        <dbReference type="Proteomes" id="UP001190700"/>
    </source>
</evidence>
<keyword evidence="2" id="KW-1133">Transmembrane helix</keyword>
<feature type="chain" id="PRO_5042277401" evidence="3">
    <location>
        <begin position="23"/>
        <end position="305"/>
    </location>
</feature>
<evidence type="ECO:0000256" key="2">
    <source>
        <dbReference type="SAM" id="Phobius"/>
    </source>
</evidence>
<dbReference type="EMBL" id="LGRX02013718">
    <property type="protein sequence ID" value="KAK3265762.1"/>
    <property type="molecule type" value="Genomic_DNA"/>
</dbReference>
<feature type="region of interest" description="Disordered" evidence="1">
    <location>
        <begin position="271"/>
        <end position="305"/>
    </location>
</feature>
<gene>
    <name evidence="4" type="ORF">CYMTET_25583</name>
</gene>
<feature type="transmembrane region" description="Helical" evidence="2">
    <location>
        <begin position="30"/>
        <end position="49"/>
    </location>
</feature>
<feature type="transmembrane region" description="Helical" evidence="2">
    <location>
        <begin position="69"/>
        <end position="90"/>
    </location>
</feature>
<organism evidence="4 5">
    <name type="scientific">Cymbomonas tetramitiformis</name>
    <dbReference type="NCBI Taxonomy" id="36881"/>
    <lineage>
        <taxon>Eukaryota</taxon>
        <taxon>Viridiplantae</taxon>
        <taxon>Chlorophyta</taxon>
        <taxon>Pyramimonadophyceae</taxon>
        <taxon>Pyramimonadales</taxon>
        <taxon>Pyramimonadaceae</taxon>
        <taxon>Cymbomonas</taxon>
    </lineage>
</organism>
<proteinExistence type="predicted"/>
<feature type="compositionally biased region" description="Acidic residues" evidence="1">
    <location>
        <begin position="271"/>
        <end position="292"/>
    </location>
</feature>
<accession>A0AAE0FTG6</accession>
<dbReference type="AlphaFoldDB" id="A0AAE0FTG6"/>
<feature type="signal peptide" evidence="3">
    <location>
        <begin position="1"/>
        <end position="22"/>
    </location>
</feature>
<protein>
    <submittedName>
        <fullName evidence="4">Uncharacterized protein</fullName>
    </submittedName>
</protein>
<keyword evidence="5" id="KW-1185">Reference proteome</keyword>
<dbReference type="Proteomes" id="UP001190700">
    <property type="component" value="Unassembled WGS sequence"/>
</dbReference>
<name>A0AAE0FTG6_9CHLO</name>
<keyword evidence="2" id="KW-0472">Membrane</keyword>
<reference evidence="4 5" key="1">
    <citation type="journal article" date="2015" name="Genome Biol. Evol.">
        <title>Comparative Genomics of a Bacterivorous Green Alga Reveals Evolutionary Causalities and Consequences of Phago-Mixotrophic Mode of Nutrition.</title>
        <authorList>
            <person name="Burns J.A."/>
            <person name="Paasch A."/>
            <person name="Narechania A."/>
            <person name="Kim E."/>
        </authorList>
    </citation>
    <scope>NUCLEOTIDE SEQUENCE [LARGE SCALE GENOMIC DNA]</scope>
    <source>
        <strain evidence="4 5">PLY_AMNH</strain>
    </source>
</reference>
<feature type="transmembrane region" description="Helical" evidence="2">
    <location>
        <begin position="174"/>
        <end position="196"/>
    </location>
</feature>
<keyword evidence="3" id="KW-0732">Signal</keyword>